<dbReference type="RefSeq" id="WP_071310509.1">
    <property type="nucleotide sequence ID" value="NZ_MLQR01000036.1"/>
</dbReference>
<feature type="region of interest" description="Disordered" evidence="1">
    <location>
        <begin position="105"/>
        <end position="135"/>
    </location>
</feature>
<comment type="caution">
    <text evidence="2">The sequence shown here is derived from an EMBL/GenBank/DDBJ whole genome shotgun (WGS) entry which is preliminary data.</text>
</comment>
<gene>
    <name evidence="2" type="ORF">BKP37_15445</name>
</gene>
<keyword evidence="3" id="KW-1185">Reference proteome</keyword>
<dbReference type="EMBL" id="MLQR01000036">
    <property type="protein sequence ID" value="OIJ11829.1"/>
    <property type="molecule type" value="Genomic_DNA"/>
</dbReference>
<evidence type="ECO:0000313" key="3">
    <source>
        <dbReference type="Proteomes" id="UP000179524"/>
    </source>
</evidence>
<reference evidence="2 3" key="1">
    <citation type="submission" date="2016-10" db="EMBL/GenBank/DDBJ databases">
        <title>Draft genome sequences of four alkaliphilic bacteria belonging to the Anaerobacillus genus.</title>
        <authorList>
            <person name="Bassil N.M."/>
            <person name="Lloyd J.R."/>
        </authorList>
    </citation>
    <scope>NUCLEOTIDE SEQUENCE [LARGE SCALE GENOMIC DNA]</scope>
    <source>
        <strain evidence="2 3">DSM 18345</strain>
    </source>
</reference>
<protein>
    <submittedName>
        <fullName evidence="2">Uncharacterized protein</fullName>
    </submittedName>
</protein>
<dbReference type="Proteomes" id="UP000179524">
    <property type="component" value="Unassembled WGS sequence"/>
</dbReference>
<dbReference type="OrthoDB" id="2450266at2"/>
<evidence type="ECO:0000256" key="1">
    <source>
        <dbReference type="SAM" id="MobiDB-lite"/>
    </source>
</evidence>
<dbReference type="AlphaFoldDB" id="A0A1S2LH39"/>
<organism evidence="2 3">
    <name type="scientific">Anaerobacillus alkalilacustris</name>
    <dbReference type="NCBI Taxonomy" id="393763"/>
    <lineage>
        <taxon>Bacteria</taxon>
        <taxon>Bacillati</taxon>
        <taxon>Bacillota</taxon>
        <taxon>Bacilli</taxon>
        <taxon>Bacillales</taxon>
        <taxon>Bacillaceae</taxon>
        <taxon>Anaerobacillus</taxon>
    </lineage>
</organism>
<accession>A0A1S2LH39</accession>
<name>A0A1S2LH39_9BACI</name>
<evidence type="ECO:0000313" key="2">
    <source>
        <dbReference type="EMBL" id="OIJ11829.1"/>
    </source>
</evidence>
<sequence>MKKQKKAGDNISLKTKKTEAVEVLDWINCQLNLMDSIRYLIENEIKENGIRNLQNFIPANRDISGATLSAMKAETANGIVNQHEIASTIEEQTDVQPPMTIKQTEITQTHEKDMSPSTEDEADEDIDDDDIESWV</sequence>
<feature type="compositionally biased region" description="Acidic residues" evidence="1">
    <location>
        <begin position="118"/>
        <end position="135"/>
    </location>
</feature>
<proteinExistence type="predicted"/>